<accession>A0A377JYX6</accession>
<organism evidence="2 3">
    <name type="scientific">Helicobacter cinaedi</name>
    <dbReference type="NCBI Taxonomy" id="213"/>
    <lineage>
        <taxon>Bacteria</taxon>
        <taxon>Pseudomonadati</taxon>
        <taxon>Campylobacterota</taxon>
        <taxon>Epsilonproteobacteria</taxon>
        <taxon>Campylobacterales</taxon>
        <taxon>Helicobacteraceae</taxon>
        <taxon>Helicobacter</taxon>
    </lineage>
</organism>
<evidence type="ECO:0000313" key="3">
    <source>
        <dbReference type="Proteomes" id="UP000255103"/>
    </source>
</evidence>
<dbReference type="Proteomes" id="UP000255103">
    <property type="component" value="Unassembled WGS sequence"/>
</dbReference>
<gene>
    <name evidence="1" type="ORF">NCTC12219_00943</name>
    <name evidence="2" type="ORF">NCTC12219_01801</name>
</gene>
<dbReference type="RefSeq" id="WP_115721762.1">
    <property type="nucleotide sequence ID" value="NZ_UGHX01000001.1"/>
</dbReference>
<reference evidence="2 3" key="1">
    <citation type="submission" date="2018-06" db="EMBL/GenBank/DDBJ databases">
        <authorList>
            <consortium name="Pathogen Informatics"/>
            <person name="Doyle S."/>
        </authorList>
    </citation>
    <scope>NUCLEOTIDE SEQUENCE [LARGE SCALE GENOMIC DNA]</scope>
    <source>
        <strain evidence="2 3">NCTC12219</strain>
    </source>
</reference>
<proteinExistence type="predicted"/>
<dbReference type="EMBL" id="UGHX01000001">
    <property type="protein sequence ID" value="STP11060.1"/>
    <property type="molecule type" value="Genomic_DNA"/>
</dbReference>
<name>A0A377JYX6_9HELI</name>
<dbReference type="AlphaFoldDB" id="A0A377JYX6"/>
<dbReference type="EMBL" id="UGHX01000002">
    <property type="protein sequence ID" value="STP14254.1"/>
    <property type="molecule type" value="Genomic_DNA"/>
</dbReference>
<evidence type="ECO:0000313" key="2">
    <source>
        <dbReference type="EMBL" id="STP14254.1"/>
    </source>
</evidence>
<protein>
    <submittedName>
        <fullName evidence="2">Uncharacterized protein</fullName>
    </submittedName>
</protein>
<sequence>MDKNQLKSLLFTHDKSRLKANAWNMQKATELINMLDSSIDLESYALKIISCGFFDLKELVRCLDYILLERAKDEALQYKIKNFVGTAYQEQILKERFCYIKSCENLPKWYRELL</sequence>
<evidence type="ECO:0000313" key="1">
    <source>
        <dbReference type="EMBL" id="STP11060.1"/>
    </source>
</evidence>